<dbReference type="InterPro" id="IPR000242">
    <property type="entry name" value="PTP_cat"/>
</dbReference>
<dbReference type="InterPro" id="IPR008356">
    <property type="entry name" value="Tyr_Pase_KIM-con"/>
</dbReference>
<reference evidence="10 11" key="1">
    <citation type="journal article" date="2008" name="Nature">
        <title>The genome of the model beetle and pest Tribolium castaneum.</title>
        <authorList>
            <consortium name="Tribolium Genome Sequencing Consortium"/>
            <person name="Richards S."/>
            <person name="Gibbs R.A."/>
            <person name="Weinstock G.M."/>
            <person name="Brown S.J."/>
            <person name="Denell R."/>
            <person name="Beeman R.W."/>
            <person name="Gibbs R."/>
            <person name="Beeman R.W."/>
            <person name="Brown S.J."/>
            <person name="Bucher G."/>
            <person name="Friedrich M."/>
            <person name="Grimmelikhuijzen C.J."/>
            <person name="Klingler M."/>
            <person name="Lorenzen M."/>
            <person name="Richards S."/>
            <person name="Roth S."/>
            <person name="Schroder R."/>
            <person name="Tautz D."/>
            <person name="Zdobnov E.M."/>
            <person name="Muzny D."/>
            <person name="Gibbs R.A."/>
            <person name="Weinstock G.M."/>
            <person name="Attaway T."/>
            <person name="Bell S."/>
            <person name="Buhay C.J."/>
            <person name="Chandrabose M.N."/>
            <person name="Chavez D."/>
            <person name="Clerk-Blankenburg K.P."/>
            <person name="Cree A."/>
            <person name="Dao M."/>
            <person name="Davis C."/>
            <person name="Chacko J."/>
            <person name="Dinh H."/>
            <person name="Dugan-Rocha S."/>
            <person name="Fowler G."/>
            <person name="Garner T.T."/>
            <person name="Garnes J."/>
            <person name="Gnirke A."/>
            <person name="Hawes A."/>
            <person name="Hernandez J."/>
            <person name="Hines S."/>
            <person name="Holder M."/>
            <person name="Hume J."/>
            <person name="Jhangiani S.N."/>
            <person name="Joshi V."/>
            <person name="Khan Z.M."/>
            <person name="Jackson L."/>
            <person name="Kovar C."/>
            <person name="Kowis A."/>
            <person name="Lee S."/>
            <person name="Lewis L.R."/>
            <person name="Margolis J."/>
            <person name="Morgan M."/>
            <person name="Nazareth L.V."/>
            <person name="Nguyen N."/>
            <person name="Okwuonu G."/>
            <person name="Parker D."/>
            <person name="Richards S."/>
            <person name="Ruiz S.J."/>
            <person name="Santibanez J."/>
            <person name="Savard J."/>
            <person name="Scherer S.E."/>
            <person name="Schneider B."/>
            <person name="Sodergren E."/>
            <person name="Tautz D."/>
            <person name="Vattahil S."/>
            <person name="Villasana D."/>
            <person name="White C.S."/>
            <person name="Wright R."/>
            <person name="Park Y."/>
            <person name="Beeman R.W."/>
            <person name="Lord J."/>
            <person name="Oppert B."/>
            <person name="Lorenzen M."/>
            <person name="Brown S."/>
            <person name="Wang L."/>
            <person name="Savard J."/>
            <person name="Tautz D."/>
            <person name="Richards S."/>
            <person name="Weinstock G."/>
            <person name="Gibbs R.A."/>
            <person name="Liu Y."/>
            <person name="Worley K."/>
            <person name="Weinstock G."/>
            <person name="Elsik C.G."/>
            <person name="Reese J.T."/>
            <person name="Elhaik E."/>
            <person name="Landan G."/>
            <person name="Graur D."/>
            <person name="Arensburger P."/>
            <person name="Atkinson P."/>
            <person name="Beeman R.W."/>
            <person name="Beidler J."/>
            <person name="Brown S.J."/>
            <person name="Demuth J.P."/>
            <person name="Drury D.W."/>
            <person name="Du Y.Z."/>
            <person name="Fujiwara H."/>
            <person name="Lorenzen M."/>
            <person name="Maselli V."/>
            <person name="Osanai M."/>
            <person name="Park Y."/>
            <person name="Robertson H.M."/>
            <person name="Tu Z."/>
            <person name="Wang J.J."/>
            <person name="Wang S."/>
            <person name="Richards S."/>
            <person name="Song H."/>
            <person name="Zhang L."/>
            <person name="Sodergren E."/>
            <person name="Werner D."/>
            <person name="Stanke M."/>
            <person name="Morgenstern B."/>
            <person name="Solovyev V."/>
            <person name="Kosarev P."/>
            <person name="Brown G."/>
            <person name="Chen H.C."/>
            <person name="Ermolaeva O."/>
            <person name="Hlavina W."/>
            <person name="Kapustin Y."/>
            <person name="Kiryutin B."/>
            <person name="Kitts P."/>
            <person name="Maglott D."/>
            <person name="Pruitt K."/>
            <person name="Sapojnikov V."/>
            <person name="Souvorov A."/>
            <person name="Mackey A.J."/>
            <person name="Waterhouse R.M."/>
            <person name="Wyder S."/>
            <person name="Zdobnov E.M."/>
            <person name="Zdobnov E.M."/>
            <person name="Wyder S."/>
            <person name="Kriventseva E.V."/>
            <person name="Kadowaki T."/>
            <person name="Bork P."/>
            <person name="Aranda M."/>
            <person name="Bao R."/>
            <person name="Beermann A."/>
            <person name="Berns N."/>
            <person name="Bolognesi R."/>
            <person name="Bonneton F."/>
            <person name="Bopp D."/>
            <person name="Brown S.J."/>
            <person name="Bucher G."/>
            <person name="Butts T."/>
            <person name="Chaumot A."/>
            <person name="Denell R.E."/>
            <person name="Ferrier D.E."/>
            <person name="Friedrich M."/>
            <person name="Gordon C.M."/>
            <person name="Jindra M."/>
            <person name="Klingler M."/>
            <person name="Lan Q."/>
            <person name="Lattorff H.M."/>
            <person name="Laudet V."/>
            <person name="von Levetsow C."/>
            <person name="Liu Z."/>
            <person name="Lutz R."/>
            <person name="Lynch J.A."/>
            <person name="da Fonseca R.N."/>
            <person name="Posnien N."/>
            <person name="Reuter R."/>
            <person name="Roth S."/>
            <person name="Savard J."/>
            <person name="Schinko J.B."/>
            <person name="Schmitt C."/>
            <person name="Schoppmeier M."/>
            <person name="Schroder R."/>
            <person name="Shippy T.D."/>
            <person name="Simonnet F."/>
            <person name="Marques-Souza H."/>
            <person name="Tautz D."/>
            <person name="Tomoyasu Y."/>
            <person name="Trauner J."/>
            <person name="Van der Zee M."/>
            <person name="Vervoort M."/>
            <person name="Wittkopp N."/>
            <person name="Wimmer E.A."/>
            <person name="Yang X."/>
            <person name="Jones A.K."/>
            <person name="Sattelle D.B."/>
            <person name="Ebert P.R."/>
            <person name="Nelson D."/>
            <person name="Scott J.G."/>
            <person name="Beeman R.W."/>
            <person name="Muthukrishnan S."/>
            <person name="Kramer K.J."/>
            <person name="Arakane Y."/>
            <person name="Beeman R.W."/>
            <person name="Zhu Q."/>
            <person name="Hogenkamp D."/>
            <person name="Dixit R."/>
            <person name="Oppert B."/>
            <person name="Jiang H."/>
            <person name="Zou Z."/>
            <person name="Marshall J."/>
            <person name="Elpidina E."/>
            <person name="Vinokurov K."/>
            <person name="Oppert C."/>
            <person name="Zou Z."/>
            <person name="Evans J."/>
            <person name="Lu Z."/>
            <person name="Zhao P."/>
            <person name="Sumathipala N."/>
            <person name="Altincicek B."/>
            <person name="Vilcinskas A."/>
            <person name="Williams M."/>
            <person name="Hultmark D."/>
            <person name="Hetru C."/>
            <person name="Jiang H."/>
            <person name="Grimmelikhuijzen C.J."/>
            <person name="Hauser F."/>
            <person name="Cazzamali G."/>
            <person name="Williamson M."/>
            <person name="Park Y."/>
            <person name="Li B."/>
            <person name="Tanaka Y."/>
            <person name="Predel R."/>
            <person name="Neupert S."/>
            <person name="Schachtner J."/>
            <person name="Verleyen P."/>
            <person name="Raible F."/>
            <person name="Bork P."/>
            <person name="Friedrich M."/>
            <person name="Walden K.K."/>
            <person name="Robertson H.M."/>
            <person name="Angeli S."/>
            <person name="Foret S."/>
            <person name="Bucher G."/>
            <person name="Schuetz S."/>
            <person name="Maleszka R."/>
            <person name="Wimmer E.A."/>
            <person name="Beeman R.W."/>
            <person name="Lorenzen M."/>
            <person name="Tomoyasu Y."/>
            <person name="Miller S.C."/>
            <person name="Grossmann D."/>
            <person name="Bucher G."/>
        </authorList>
    </citation>
    <scope>NUCLEOTIDE SEQUENCE [LARGE SCALE GENOMIC DNA]</scope>
    <source>
        <strain evidence="10 11">Georgia GA2</strain>
    </source>
</reference>
<reference evidence="10 11" key="2">
    <citation type="journal article" date="2010" name="Nucleic Acids Res.">
        <title>BeetleBase in 2010: revisions to provide comprehensive genomic information for Tribolium castaneum.</title>
        <authorList>
            <person name="Kim H.S."/>
            <person name="Murphy T."/>
            <person name="Xia J."/>
            <person name="Caragea D."/>
            <person name="Park Y."/>
            <person name="Beeman R.W."/>
            <person name="Lorenzen M.D."/>
            <person name="Butcher S."/>
            <person name="Manak J.R."/>
            <person name="Brown S.J."/>
        </authorList>
    </citation>
    <scope>GENOME REANNOTATION</scope>
    <source>
        <strain evidence="10 11">Georgia GA2</strain>
    </source>
</reference>
<dbReference type="SUPFAM" id="SSF52799">
    <property type="entry name" value="(Phosphotyrosine protein) phosphatases II"/>
    <property type="match status" value="1"/>
</dbReference>
<evidence type="ECO:0000256" key="7">
    <source>
        <dbReference type="SAM" id="MobiDB-lite"/>
    </source>
</evidence>
<evidence type="ECO:0000256" key="2">
    <source>
        <dbReference type="ARBA" id="ARBA00022553"/>
    </source>
</evidence>
<dbReference type="PANTHER" id="PTHR46198">
    <property type="entry name" value="PROTEIN-TYROSINE-PHOSPHATASE"/>
    <property type="match status" value="1"/>
</dbReference>
<dbReference type="OrthoDB" id="9993594at2759"/>
<dbReference type="SMART" id="SM00404">
    <property type="entry name" value="PTPc_motif"/>
    <property type="match status" value="1"/>
</dbReference>
<evidence type="ECO:0000256" key="3">
    <source>
        <dbReference type="ARBA" id="ARBA00022801"/>
    </source>
</evidence>
<evidence type="ECO:0000259" key="8">
    <source>
        <dbReference type="PROSITE" id="PS50055"/>
    </source>
</evidence>
<accession>D2A4J3</accession>
<dbReference type="PROSITE" id="PS00383">
    <property type="entry name" value="TYR_PHOSPHATASE_1"/>
    <property type="match status" value="1"/>
</dbReference>
<dbReference type="AlphaFoldDB" id="D2A4J3"/>
<feature type="region of interest" description="Disordered" evidence="7">
    <location>
        <begin position="1"/>
        <end position="57"/>
    </location>
</feature>
<evidence type="ECO:0000313" key="11">
    <source>
        <dbReference type="Proteomes" id="UP000007266"/>
    </source>
</evidence>
<dbReference type="STRING" id="7070.D2A4J3"/>
<keyword evidence="11" id="KW-1185">Reference proteome</keyword>
<dbReference type="InterPro" id="IPR003595">
    <property type="entry name" value="Tyr_Pase_cat"/>
</dbReference>
<evidence type="ECO:0000256" key="1">
    <source>
        <dbReference type="ARBA" id="ARBA00013064"/>
    </source>
</evidence>
<organism evidence="10 11">
    <name type="scientific">Tribolium castaneum</name>
    <name type="common">Red flour beetle</name>
    <dbReference type="NCBI Taxonomy" id="7070"/>
    <lineage>
        <taxon>Eukaryota</taxon>
        <taxon>Metazoa</taxon>
        <taxon>Ecdysozoa</taxon>
        <taxon>Arthropoda</taxon>
        <taxon>Hexapoda</taxon>
        <taxon>Insecta</taxon>
        <taxon>Pterygota</taxon>
        <taxon>Neoptera</taxon>
        <taxon>Endopterygota</taxon>
        <taxon>Coleoptera</taxon>
        <taxon>Polyphaga</taxon>
        <taxon>Cucujiformia</taxon>
        <taxon>Tenebrionidae</taxon>
        <taxon>Tenebrionidae incertae sedis</taxon>
        <taxon>Tribolium</taxon>
    </lineage>
</organism>
<dbReference type="eggNOG" id="KOG0789">
    <property type="taxonomic scope" value="Eukaryota"/>
</dbReference>
<name>D2A4J3_TRICA</name>
<dbReference type="HOGENOM" id="CLU_016469_0_0_1"/>
<dbReference type="PANTHER" id="PTHR46198:SF4">
    <property type="entry name" value="PROTEIN-TYROSINE-PHOSPHATASE"/>
    <property type="match status" value="1"/>
</dbReference>
<dbReference type="OMA" id="KCELYFP"/>
<feature type="binding site" evidence="6">
    <location>
        <position position="600"/>
    </location>
    <ligand>
        <name>substrate</name>
    </ligand>
</feature>
<feature type="domain" description="Tyrosine-protein phosphatase" evidence="8">
    <location>
        <begin position="331"/>
        <end position="615"/>
    </location>
</feature>
<evidence type="ECO:0000256" key="6">
    <source>
        <dbReference type="PIRSR" id="PIRSR608356-51"/>
    </source>
</evidence>
<dbReference type="InParanoid" id="D2A4J3"/>
<feature type="domain" description="Tyrosine specific protein phosphatases" evidence="9">
    <location>
        <begin position="529"/>
        <end position="606"/>
    </location>
</feature>
<dbReference type="PROSITE" id="PS50055">
    <property type="entry name" value="TYR_PHOSPHATASE_PTP"/>
    <property type="match status" value="1"/>
</dbReference>
<dbReference type="EMBL" id="KQ971344">
    <property type="protein sequence ID" value="EFA05231.1"/>
    <property type="molecule type" value="Genomic_DNA"/>
</dbReference>
<dbReference type="KEGG" id="tca:656520"/>
<dbReference type="GO" id="GO:0007165">
    <property type="term" value="P:signal transduction"/>
    <property type="evidence" value="ECO:0000318"/>
    <property type="project" value="GO_Central"/>
</dbReference>
<feature type="region of interest" description="Disordered" evidence="7">
    <location>
        <begin position="525"/>
        <end position="550"/>
    </location>
</feature>
<evidence type="ECO:0000259" key="9">
    <source>
        <dbReference type="PROSITE" id="PS50056"/>
    </source>
</evidence>
<dbReference type="Proteomes" id="UP000007266">
    <property type="component" value="Linkage group 6"/>
</dbReference>
<dbReference type="Gene3D" id="3.90.190.10">
    <property type="entry name" value="Protein tyrosine phosphatase superfamily"/>
    <property type="match status" value="1"/>
</dbReference>
<dbReference type="PRINTS" id="PR00700">
    <property type="entry name" value="PRTYPHPHTASE"/>
</dbReference>
<dbReference type="InterPro" id="IPR000387">
    <property type="entry name" value="Tyr_Pase_dom"/>
</dbReference>
<evidence type="ECO:0000256" key="5">
    <source>
        <dbReference type="PIRSR" id="PIRSR608356-50"/>
    </source>
</evidence>
<dbReference type="SMART" id="SM00194">
    <property type="entry name" value="PTPc"/>
    <property type="match status" value="1"/>
</dbReference>
<dbReference type="Pfam" id="PF00102">
    <property type="entry name" value="Y_phosphatase"/>
    <property type="match status" value="1"/>
</dbReference>
<dbReference type="InterPro" id="IPR029021">
    <property type="entry name" value="Prot-tyrosine_phosphatase-like"/>
</dbReference>
<dbReference type="PhylomeDB" id="D2A4J3"/>
<dbReference type="GO" id="GO:0004725">
    <property type="term" value="F:protein tyrosine phosphatase activity"/>
    <property type="evidence" value="ECO:0000318"/>
    <property type="project" value="GO_Central"/>
</dbReference>
<protein>
    <recommendedName>
        <fullName evidence="1">protein-tyrosine-phosphatase</fullName>
        <ecNumber evidence="1">3.1.3.48</ecNumber>
    </recommendedName>
</protein>
<dbReference type="PROSITE" id="PS50056">
    <property type="entry name" value="TYR_PHOSPHATASE_2"/>
    <property type="match status" value="1"/>
</dbReference>
<dbReference type="GO" id="GO:0048666">
    <property type="term" value="P:neuron development"/>
    <property type="evidence" value="ECO:0007669"/>
    <property type="project" value="UniProtKB-ARBA"/>
</dbReference>
<feature type="binding site" evidence="6">
    <location>
        <begin position="556"/>
        <end position="562"/>
    </location>
    <ligand>
        <name>substrate</name>
    </ligand>
</feature>
<keyword evidence="2" id="KW-0597">Phosphoprotein</keyword>
<dbReference type="InterPro" id="IPR016130">
    <property type="entry name" value="Tyr_Pase_AS"/>
</dbReference>
<keyword evidence="4" id="KW-0904">Protein phosphatase</keyword>
<dbReference type="FunCoup" id="D2A4J3">
    <property type="interactions" value="203"/>
</dbReference>
<proteinExistence type="predicted"/>
<feature type="binding site" evidence="6">
    <location>
        <position position="500"/>
    </location>
    <ligand>
        <name>substrate</name>
    </ligand>
</feature>
<gene>
    <name evidence="10" type="primary">AUGUSTUS-3.0.2_15377</name>
    <name evidence="10" type="ORF">TcasGA2_TC015377</name>
</gene>
<dbReference type="EC" id="3.1.3.48" evidence="1"/>
<keyword evidence="3" id="KW-0378">Hydrolase</keyword>
<evidence type="ECO:0000256" key="4">
    <source>
        <dbReference type="ARBA" id="ARBA00022912"/>
    </source>
</evidence>
<sequence length="619" mass="70065">MDDEAKKERTFPTLELTPTGATSPEIQSPKTPTLSRKLKAVSLDSEPPKQSTSLEVSRDVFSMPNTPKRQAKHKLEFDNKPVTLTPNFSSNLKKFASNNSISGSQTLKTLPEIMTLQDFSDGRTSEPVRVKTRGLLERRGSNASLTIDLGSNSSIAEKTTTFMRLNSAKSVSNLNLSTFGDRCACAKSERRKSQEACGNCIIYESVPSKANGCKTNKCGAIAKRCNCRRKSLSNENLYVPPCGFCQGAATKHCKGYRKAYYPRQPDVDSSQLLSEDFKMHLENVQYLQTAGSVLSITDLKMACEVSRVPKLHSEFWEVPLNLQEKCYVSGSQSRNRYKGVLPNEHSRVHLPGPQSYIHANYIKGPDYTETAYIATQGPMAHTCLDFWDMIWHTNCVRIVMLTGLVEKGRSKCELYFPLGKKDQSASKSFYYVTTIRERDQTEEEIFKFEELNQVDYVPYSIKYIKKENLDECVIRHLEIIHTNKNESRTIRHYWLPNWQDHKMANPEQLLKMALHLLNDNKTETVKTEKPKLKPIRRERRRSSDSGPKAPPVVVHCSAGIGRTGCFLAILNGIQQLKTNLNVDVLAILCSLRLNRGGMVQTAEQYELIHRVLNLYVDTM</sequence>
<evidence type="ECO:0000313" key="10">
    <source>
        <dbReference type="EMBL" id="EFA05231.1"/>
    </source>
</evidence>
<feature type="compositionally biased region" description="Basic and acidic residues" evidence="7">
    <location>
        <begin position="1"/>
        <end position="10"/>
    </location>
</feature>
<feature type="compositionally biased region" description="Polar residues" evidence="7">
    <location>
        <begin position="19"/>
        <end position="34"/>
    </location>
</feature>
<dbReference type="GO" id="GO:0009653">
    <property type="term" value="P:anatomical structure morphogenesis"/>
    <property type="evidence" value="ECO:0007669"/>
    <property type="project" value="UniProtKB-ARBA"/>
</dbReference>
<feature type="active site" description="Phosphocysteine intermediate" evidence="5">
    <location>
        <position position="556"/>
    </location>
</feature>